<evidence type="ECO:0000313" key="2">
    <source>
        <dbReference type="EMBL" id="MBB5808820.1"/>
    </source>
</evidence>
<dbReference type="AlphaFoldDB" id="A0A7W9HV31"/>
<organism evidence="2 3">
    <name type="scientific">Saccharothrix ecbatanensis</name>
    <dbReference type="NCBI Taxonomy" id="1105145"/>
    <lineage>
        <taxon>Bacteria</taxon>
        <taxon>Bacillati</taxon>
        <taxon>Actinomycetota</taxon>
        <taxon>Actinomycetes</taxon>
        <taxon>Pseudonocardiales</taxon>
        <taxon>Pseudonocardiaceae</taxon>
        <taxon>Saccharothrix</taxon>
    </lineage>
</organism>
<dbReference type="Proteomes" id="UP000552097">
    <property type="component" value="Unassembled WGS sequence"/>
</dbReference>
<dbReference type="EMBL" id="JACHMO010000001">
    <property type="protein sequence ID" value="MBB5808820.1"/>
    <property type="molecule type" value="Genomic_DNA"/>
</dbReference>
<dbReference type="Pfam" id="PF20275">
    <property type="entry name" value="CTD10"/>
    <property type="match status" value="1"/>
</dbReference>
<comment type="caution">
    <text evidence="2">The sequence shown here is derived from an EMBL/GenBank/DDBJ whole genome shotgun (WGS) entry which is preliminary data.</text>
</comment>
<reference evidence="2 3" key="1">
    <citation type="submission" date="2020-08" db="EMBL/GenBank/DDBJ databases">
        <title>Sequencing the genomes of 1000 actinobacteria strains.</title>
        <authorList>
            <person name="Klenk H.-P."/>
        </authorList>
    </citation>
    <scope>NUCLEOTIDE SEQUENCE [LARGE SCALE GENOMIC DNA]</scope>
    <source>
        <strain evidence="2 3">DSM 45486</strain>
    </source>
</reference>
<proteinExistence type="predicted"/>
<protein>
    <recommendedName>
        <fullName evidence="1">ABC-three component systems C-terminal domain-containing protein</fullName>
    </recommendedName>
</protein>
<evidence type="ECO:0000313" key="3">
    <source>
        <dbReference type="Proteomes" id="UP000552097"/>
    </source>
</evidence>
<name>A0A7W9HV31_9PSEU</name>
<sequence length="308" mass="34875">MEDRLAYWWFRHSAELALHVKKATAFQDHFNDVMEAVYGSDFIRVRPAGKDGDRKCDGYQQSTDTVFQVYAPSRVDLAKWVKKIEEDFAGAKAQWSSMRSWIFVHNQHDGLPPDTVQTLQKIKTANPALVIDQWSPTHLLELTVDLSEERLIRVFGNPPRERYMRVLDRGDVADAVAGLALHSGSWTSDAVDLPVVDPGKLDYNELTEYPRRMIMAGIAQARMVEGYFDHNPDPTLRDRVGMLMRAEWLRLQHRGMSGDEAFAFLYDRVAAHAQGSREATASLALLAFLFESCDIFDNPPADWSGTAA</sequence>
<dbReference type="InterPro" id="IPR046919">
    <property type="entry name" value="ABC-3C_CTD10"/>
</dbReference>
<dbReference type="RefSeq" id="WP_184928676.1">
    <property type="nucleotide sequence ID" value="NZ_JACHMO010000001.1"/>
</dbReference>
<gene>
    <name evidence="2" type="ORF">F4560_008588</name>
</gene>
<keyword evidence="3" id="KW-1185">Reference proteome</keyword>
<accession>A0A7W9HV31</accession>
<feature type="domain" description="ABC-three component systems C-terminal" evidence="1">
    <location>
        <begin position="190"/>
        <end position="296"/>
    </location>
</feature>
<evidence type="ECO:0000259" key="1">
    <source>
        <dbReference type="Pfam" id="PF20275"/>
    </source>
</evidence>